<evidence type="ECO:0000313" key="2">
    <source>
        <dbReference type="EMBL" id="MBC5677002.1"/>
    </source>
</evidence>
<dbReference type="Proteomes" id="UP000635828">
    <property type="component" value="Unassembled WGS sequence"/>
</dbReference>
<evidence type="ECO:0000256" key="1">
    <source>
        <dbReference type="SAM" id="Phobius"/>
    </source>
</evidence>
<keyword evidence="1" id="KW-0472">Membrane</keyword>
<comment type="caution">
    <text evidence="2">The sequence shown here is derived from an EMBL/GenBank/DDBJ whole genome shotgun (WGS) entry which is preliminary data.</text>
</comment>
<sequence length="45" mass="5231">MKRVCGVAFFFFGLGLFIGMFIQRDFTQFAMTGVSITLSYFLFFQ</sequence>
<keyword evidence="3" id="KW-1185">Reference proteome</keyword>
<keyword evidence="1" id="KW-1133">Transmembrane helix</keyword>
<evidence type="ECO:0000313" key="3">
    <source>
        <dbReference type="Proteomes" id="UP000635828"/>
    </source>
</evidence>
<feature type="transmembrane region" description="Helical" evidence="1">
    <location>
        <begin position="5"/>
        <end position="22"/>
    </location>
</feature>
<organism evidence="2 3">
    <name type="scientific">Anaerostipes hominis</name>
    <name type="common">ex Liu et al. 2021</name>
    <dbReference type="NCBI Taxonomy" id="2763018"/>
    <lineage>
        <taxon>Bacteria</taxon>
        <taxon>Bacillati</taxon>
        <taxon>Bacillota</taxon>
        <taxon>Clostridia</taxon>
        <taxon>Lachnospirales</taxon>
        <taxon>Lachnospiraceae</taxon>
        <taxon>Anaerostipes</taxon>
    </lineage>
</organism>
<name>A0ABR7FP75_9FIRM</name>
<dbReference type="RefSeq" id="WP_006565877.1">
    <property type="nucleotide sequence ID" value="NZ_JACOOS010000004.1"/>
</dbReference>
<accession>A0ABR7FP75</accession>
<gene>
    <name evidence="2" type="ORF">H8S22_05070</name>
</gene>
<protein>
    <submittedName>
        <fullName evidence="2">Uncharacterized protein</fullName>
    </submittedName>
</protein>
<reference evidence="2 3" key="1">
    <citation type="submission" date="2020-08" db="EMBL/GenBank/DDBJ databases">
        <title>Genome public.</title>
        <authorList>
            <person name="Liu C."/>
            <person name="Sun Q."/>
        </authorList>
    </citation>
    <scope>NUCLEOTIDE SEQUENCE [LARGE SCALE GENOMIC DNA]</scope>
    <source>
        <strain evidence="2 3">NSJ-7</strain>
    </source>
</reference>
<dbReference type="EMBL" id="JACOOS010000004">
    <property type="protein sequence ID" value="MBC5677002.1"/>
    <property type="molecule type" value="Genomic_DNA"/>
</dbReference>
<feature type="transmembrane region" description="Helical" evidence="1">
    <location>
        <begin position="28"/>
        <end position="44"/>
    </location>
</feature>
<keyword evidence="1" id="KW-0812">Transmembrane</keyword>
<dbReference type="GeneID" id="69468053"/>
<proteinExistence type="predicted"/>